<evidence type="ECO:0000313" key="6">
    <source>
        <dbReference type="Proteomes" id="UP000232323"/>
    </source>
</evidence>
<accession>A0A250WT69</accession>
<protein>
    <recommendedName>
        <fullName evidence="4">Peptidase M14 domain-containing protein</fullName>
    </recommendedName>
</protein>
<reference evidence="5 6" key="1">
    <citation type="submission" date="2017-08" db="EMBL/GenBank/DDBJ databases">
        <title>Acidophilic green algal genome provides insights into adaptation to an acidic environment.</title>
        <authorList>
            <person name="Hirooka S."/>
            <person name="Hirose Y."/>
            <person name="Kanesaki Y."/>
            <person name="Higuchi S."/>
            <person name="Fujiwara T."/>
            <person name="Onuma R."/>
            <person name="Era A."/>
            <person name="Ohbayashi R."/>
            <person name="Uzuka A."/>
            <person name="Nozaki H."/>
            <person name="Yoshikawa H."/>
            <person name="Miyagishima S.Y."/>
        </authorList>
    </citation>
    <scope>NUCLEOTIDE SEQUENCE [LARGE SCALE GENOMIC DNA]</scope>
    <source>
        <strain evidence="5 6">NIES-2499</strain>
    </source>
</reference>
<gene>
    <name evidence="5" type="ORF">CEUSTIGMA_g1396.t1</name>
</gene>
<dbReference type="InterPro" id="IPR000834">
    <property type="entry name" value="Peptidase_M14"/>
</dbReference>
<dbReference type="AlphaFoldDB" id="A0A250WT69"/>
<dbReference type="PANTHER" id="PTHR11705:SF119">
    <property type="entry name" value="OS02G0119300 PROTEIN"/>
    <property type="match status" value="1"/>
</dbReference>
<feature type="active site" description="Proton donor/acceptor" evidence="3">
    <location>
        <position position="293"/>
    </location>
</feature>
<evidence type="ECO:0000313" key="5">
    <source>
        <dbReference type="EMBL" id="GAX73946.1"/>
    </source>
</evidence>
<evidence type="ECO:0000256" key="1">
    <source>
        <dbReference type="ARBA" id="ARBA00001947"/>
    </source>
</evidence>
<dbReference type="PROSITE" id="PS52035">
    <property type="entry name" value="PEPTIDASE_M14"/>
    <property type="match status" value="1"/>
</dbReference>
<dbReference type="Proteomes" id="UP000232323">
    <property type="component" value="Unassembled WGS sequence"/>
</dbReference>
<dbReference type="SUPFAM" id="SSF53187">
    <property type="entry name" value="Zn-dependent exopeptidases"/>
    <property type="match status" value="1"/>
</dbReference>
<dbReference type="OrthoDB" id="3626597at2759"/>
<evidence type="ECO:0000256" key="3">
    <source>
        <dbReference type="PROSITE-ProRule" id="PRU01379"/>
    </source>
</evidence>
<organism evidence="5 6">
    <name type="scientific">Chlamydomonas eustigma</name>
    <dbReference type="NCBI Taxonomy" id="1157962"/>
    <lineage>
        <taxon>Eukaryota</taxon>
        <taxon>Viridiplantae</taxon>
        <taxon>Chlorophyta</taxon>
        <taxon>core chlorophytes</taxon>
        <taxon>Chlorophyceae</taxon>
        <taxon>CS clade</taxon>
        <taxon>Chlamydomonadales</taxon>
        <taxon>Chlamydomonadaceae</taxon>
        <taxon>Chlamydomonas</taxon>
    </lineage>
</organism>
<keyword evidence="6" id="KW-1185">Reference proteome</keyword>
<dbReference type="PANTHER" id="PTHR11705">
    <property type="entry name" value="PROTEASE FAMILY M14 CARBOXYPEPTIDASE A,B"/>
    <property type="match status" value="1"/>
</dbReference>
<dbReference type="EMBL" id="BEGY01000005">
    <property type="protein sequence ID" value="GAX73946.1"/>
    <property type="molecule type" value="Genomic_DNA"/>
</dbReference>
<feature type="domain" description="Peptidase M14" evidence="4">
    <location>
        <begin position="21"/>
        <end position="326"/>
    </location>
</feature>
<proteinExistence type="inferred from homology"/>
<dbReference type="GO" id="GO:0005615">
    <property type="term" value="C:extracellular space"/>
    <property type="evidence" value="ECO:0007669"/>
    <property type="project" value="TreeGrafter"/>
</dbReference>
<dbReference type="GO" id="GO:0006508">
    <property type="term" value="P:proteolysis"/>
    <property type="evidence" value="ECO:0007669"/>
    <property type="project" value="InterPro"/>
</dbReference>
<name>A0A250WT69_9CHLO</name>
<dbReference type="GO" id="GO:0004181">
    <property type="term" value="F:metallocarboxypeptidase activity"/>
    <property type="evidence" value="ECO:0007669"/>
    <property type="project" value="InterPro"/>
</dbReference>
<comment type="cofactor">
    <cofactor evidence="1">
        <name>Zn(2+)</name>
        <dbReference type="ChEBI" id="CHEBI:29105"/>
    </cofactor>
</comment>
<evidence type="ECO:0000259" key="4">
    <source>
        <dbReference type="PROSITE" id="PS52035"/>
    </source>
</evidence>
<evidence type="ECO:0000256" key="2">
    <source>
        <dbReference type="ARBA" id="ARBA00005988"/>
    </source>
</evidence>
<dbReference type="InterPro" id="IPR034269">
    <property type="entry name" value="At5g42320_M14_CPD"/>
</dbReference>
<dbReference type="Gene3D" id="3.40.630.10">
    <property type="entry name" value="Zn peptidases"/>
    <property type="match status" value="1"/>
</dbReference>
<dbReference type="SMART" id="SM00631">
    <property type="entry name" value="Zn_pept"/>
    <property type="match status" value="1"/>
</dbReference>
<comment type="similarity">
    <text evidence="2 3">Belongs to the peptidase M14 family.</text>
</comment>
<dbReference type="STRING" id="1157962.A0A250WT69"/>
<sequence length="386" mass="43060">MPTDVALVIFLLIISKSGYAFYSTLGDILHFYSHAALHHPELIKFKEIELQNNSLSLPLVTIANFSTVAPPKPVAVLVFGEHARELITTEVCLWLSKVLLGDHKDFLSWSQTVEAVALAAPVTQEKDLSQWIQEWRSMILSKLTLKVLPLENVDGRVLWEGGDLCRRKTASDVDLNRNWDFAWHAQSRSSEMYGGEAPFSEPQSRYLRDAAGQWKPVAFINVHSGEWAVYTPWDSRESLGAGLLDLDPLVQKMGKICDCMAGPSGAISGYLAYGTSMDYMYARLGVKYPFTIEVYGGGDSGKLKGKRSKPLSTFNITTAAYHRRMLLQPGLNQKHHSSILSLVANSKQVEKGCFQMFNPCDENVYREVISHWVVSLLVMLSTIAAT</sequence>
<dbReference type="Pfam" id="PF00246">
    <property type="entry name" value="Peptidase_M14"/>
    <property type="match status" value="1"/>
</dbReference>
<dbReference type="GO" id="GO:0008270">
    <property type="term" value="F:zinc ion binding"/>
    <property type="evidence" value="ECO:0007669"/>
    <property type="project" value="InterPro"/>
</dbReference>
<comment type="caution">
    <text evidence="5">The sequence shown here is derived from an EMBL/GenBank/DDBJ whole genome shotgun (WGS) entry which is preliminary data.</text>
</comment>
<dbReference type="CDD" id="cd06227">
    <property type="entry name" value="M14-CPA-like"/>
    <property type="match status" value="1"/>
</dbReference>